<accession>A0A1X2GFC3</accession>
<dbReference type="OrthoDB" id="2282777at2759"/>
<name>A0A1X2GFC3_9FUNG</name>
<evidence type="ECO:0000313" key="2">
    <source>
        <dbReference type="Proteomes" id="UP000242146"/>
    </source>
</evidence>
<dbReference type="EMBL" id="MCGT01000018">
    <property type="protein sequence ID" value="ORX52439.1"/>
    <property type="molecule type" value="Genomic_DNA"/>
</dbReference>
<evidence type="ECO:0000313" key="1">
    <source>
        <dbReference type="EMBL" id="ORX52439.1"/>
    </source>
</evidence>
<gene>
    <name evidence="1" type="ORF">DM01DRAFT_1323617</name>
</gene>
<organism evidence="1 2">
    <name type="scientific">Hesseltinella vesiculosa</name>
    <dbReference type="NCBI Taxonomy" id="101127"/>
    <lineage>
        <taxon>Eukaryota</taxon>
        <taxon>Fungi</taxon>
        <taxon>Fungi incertae sedis</taxon>
        <taxon>Mucoromycota</taxon>
        <taxon>Mucoromycotina</taxon>
        <taxon>Mucoromycetes</taxon>
        <taxon>Mucorales</taxon>
        <taxon>Cunninghamellaceae</taxon>
        <taxon>Hesseltinella</taxon>
    </lineage>
</organism>
<dbReference type="AlphaFoldDB" id="A0A1X2GFC3"/>
<dbReference type="Proteomes" id="UP000242146">
    <property type="component" value="Unassembled WGS sequence"/>
</dbReference>
<comment type="caution">
    <text evidence="1">The sequence shown here is derived from an EMBL/GenBank/DDBJ whole genome shotgun (WGS) entry which is preliminary data.</text>
</comment>
<proteinExistence type="predicted"/>
<keyword evidence="2" id="KW-1185">Reference proteome</keyword>
<sequence length="356" mass="41002">MNISREQAACMFYGEEFNEINKSVLVKRIDDIKDVDICYIDDQTDPVLVSQRKMNINPFRYHKYLSIPETKPINEMPRAQLTSDTMIITFLNEAFLACSPHNDEVYSLECMTTNEILAVVSRYTSLFDDKSSNSFLQWCLRRKIKFTKATVSRKRAKGQKEKIGFRNVYAMKRELIDNVAESIATYLPRYQEYIGNLHKEGFQVIGYARKSIGKEDEDTRIRLLQNMVERLAKRSLVKKVFVSPSSSASEKISARDTNEVGIARRLKNVDGNTQDLISFIAATENVCLVVLDFAGITTDAEDLRSFVQDNSNLKMIVIDQLPFQHEVKLFQRNQLLNDPQALENFICRKSCVQRSK</sequence>
<protein>
    <submittedName>
        <fullName evidence="1">Uncharacterized protein</fullName>
    </submittedName>
</protein>
<reference evidence="1 2" key="1">
    <citation type="submission" date="2016-07" db="EMBL/GenBank/DDBJ databases">
        <title>Pervasive Adenine N6-methylation of Active Genes in Fungi.</title>
        <authorList>
            <consortium name="DOE Joint Genome Institute"/>
            <person name="Mondo S.J."/>
            <person name="Dannebaum R.O."/>
            <person name="Kuo R.C."/>
            <person name="Labutti K."/>
            <person name="Haridas S."/>
            <person name="Kuo A."/>
            <person name="Salamov A."/>
            <person name="Ahrendt S.R."/>
            <person name="Lipzen A."/>
            <person name="Sullivan W."/>
            <person name="Andreopoulos W.B."/>
            <person name="Clum A."/>
            <person name="Lindquist E."/>
            <person name="Daum C."/>
            <person name="Ramamoorthy G.K."/>
            <person name="Gryganskyi A."/>
            <person name="Culley D."/>
            <person name="Magnuson J.K."/>
            <person name="James T.Y."/>
            <person name="O'Malley M.A."/>
            <person name="Stajich J.E."/>
            <person name="Spatafora J.W."/>
            <person name="Visel A."/>
            <person name="Grigoriev I.V."/>
        </authorList>
    </citation>
    <scope>NUCLEOTIDE SEQUENCE [LARGE SCALE GENOMIC DNA]</scope>
    <source>
        <strain evidence="1 2">NRRL 3301</strain>
    </source>
</reference>